<evidence type="ECO:0000256" key="4">
    <source>
        <dbReference type="ARBA" id="ARBA00022795"/>
    </source>
</evidence>
<dbReference type="InterPro" id="IPR003713">
    <property type="entry name" value="FliS"/>
</dbReference>
<sequence>MFSATIAPPSNRARQFAGAYQQVGVQTMVNEASPHGLVTLLFDGFFAAVNRARGAMRAGDPQVKGSALMQAVRIVDEGLKASLNLESGGKLAADLSDLYAYVCLRLTQANLRNDEKALEECLGLMSPLRDAWNAIGESADARARN</sequence>
<reference evidence="7 8" key="1">
    <citation type="submission" date="2020-05" db="EMBL/GenBank/DDBJ databases">
        <title>Aquincola sp. isolate from soil.</title>
        <authorList>
            <person name="Han J."/>
            <person name="Kim D.-U."/>
        </authorList>
    </citation>
    <scope>NUCLEOTIDE SEQUENCE [LARGE SCALE GENOMIC DNA]</scope>
    <source>
        <strain evidence="7 8">S2</strain>
    </source>
</reference>
<dbReference type="SUPFAM" id="SSF101116">
    <property type="entry name" value="Flagellar export chaperone FliS"/>
    <property type="match status" value="1"/>
</dbReference>
<gene>
    <name evidence="7" type="primary">fliS</name>
    <name evidence="7" type="ORF">HLB44_24690</name>
</gene>
<comment type="similarity">
    <text evidence="2 6">Belongs to the FliS family.</text>
</comment>
<dbReference type="PANTHER" id="PTHR34773:SF1">
    <property type="entry name" value="FLAGELLAR SECRETION CHAPERONE FLIS"/>
    <property type="match status" value="1"/>
</dbReference>
<dbReference type="Proteomes" id="UP000737171">
    <property type="component" value="Unassembled WGS sequence"/>
</dbReference>
<dbReference type="InterPro" id="IPR036584">
    <property type="entry name" value="FliS_sf"/>
</dbReference>
<dbReference type="Gene3D" id="1.20.120.340">
    <property type="entry name" value="Flagellar protein FliS"/>
    <property type="match status" value="1"/>
</dbReference>
<dbReference type="Pfam" id="PF02561">
    <property type="entry name" value="FliS"/>
    <property type="match status" value="1"/>
</dbReference>
<dbReference type="EMBL" id="JABRWJ010000008">
    <property type="protein sequence ID" value="NRF70210.1"/>
    <property type="molecule type" value="Genomic_DNA"/>
</dbReference>
<evidence type="ECO:0000256" key="5">
    <source>
        <dbReference type="ARBA" id="ARBA00023186"/>
    </source>
</evidence>
<comment type="subcellular location">
    <subcellularLocation>
        <location evidence="1 6">Cytoplasm</location>
        <location evidence="1 6">Cytosol</location>
    </subcellularLocation>
</comment>
<proteinExistence type="inferred from homology"/>
<comment type="caution">
    <text evidence="7">The sequence shown here is derived from an EMBL/GenBank/DDBJ whole genome shotgun (WGS) entry which is preliminary data.</text>
</comment>
<protein>
    <recommendedName>
        <fullName evidence="6">Flagellar secretion chaperone FliS</fullName>
    </recommendedName>
</protein>
<evidence type="ECO:0000313" key="7">
    <source>
        <dbReference type="EMBL" id="NRF70210.1"/>
    </source>
</evidence>
<keyword evidence="5" id="KW-0143">Chaperone</keyword>
<dbReference type="PIRSF" id="PIRSF039090">
    <property type="entry name" value="Flis"/>
    <property type="match status" value="1"/>
</dbReference>
<evidence type="ECO:0000256" key="6">
    <source>
        <dbReference type="PIRNR" id="PIRNR039090"/>
    </source>
</evidence>
<evidence type="ECO:0000313" key="8">
    <source>
        <dbReference type="Proteomes" id="UP000737171"/>
    </source>
</evidence>
<evidence type="ECO:0000256" key="2">
    <source>
        <dbReference type="ARBA" id="ARBA00008787"/>
    </source>
</evidence>
<keyword evidence="3 6" id="KW-0963">Cytoplasm</keyword>
<evidence type="ECO:0000256" key="1">
    <source>
        <dbReference type="ARBA" id="ARBA00004514"/>
    </source>
</evidence>
<organism evidence="7 8">
    <name type="scientific">Pseudaquabacterium terrae</name>
    <dbReference type="NCBI Taxonomy" id="2732868"/>
    <lineage>
        <taxon>Bacteria</taxon>
        <taxon>Pseudomonadati</taxon>
        <taxon>Pseudomonadota</taxon>
        <taxon>Betaproteobacteria</taxon>
        <taxon>Burkholderiales</taxon>
        <taxon>Sphaerotilaceae</taxon>
        <taxon>Pseudaquabacterium</taxon>
    </lineage>
</organism>
<keyword evidence="7" id="KW-0969">Cilium</keyword>
<evidence type="ECO:0000256" key="3">
    <source>
        <dbReference type="ARBA" id="ARBA00022490"/>
    </source>
</evidence>
<keyword evidence="7" id="KW-0966">Cell projection</keyword>
<keyword evidence="8" id="KW-1185">Reference proteome</keyword>
<dbReference type="CDD" id="cd16098">
    <property type="entry name" value="FliS"/>
    <property type="match status" value="1"/>
</dbReference>
<keyword evidence="7" id="KW-0282">Flagellum</keyword>
<dbReference type="NCBIfam" id="TIGR00208">
    <property type="entry name" value="fliS"/>
    <property type="match status" value="1"/>
</dbReference>
<keyword evidence="4 6" id="KW-1005">Bacterial flagellum biogenesis</keyword>
<dbReference type="PANTHER" id="PTHR34773">
    <property type="entry name" value="FLAGELLAR SECRETION CHAPERONE FLIS"/>
    <property type="match status" value="1"/>
</dbReference>
<name>A0ABX2ENT6_9BURK</name>
<accession>A0ABX2ENT6</accession>
<dbReference type="RefSeq" id="WP_173128766.1">
    <property type="nucleotide sequence ID" value="NZ_JABRWJ010000008.1"/>
</dbReference>